<evidence type="ECO:0000313" key="2">
    <source>
        <dbReference type="Proteomes" id="UP001175000"/>
    </source>
</evidence>
<proteinExistence type="predicted"/>
<evidence type="ECO:0000313" key="1">
    <source>
        <dbReference type="EMBL" id="KAK0613386.1"/>
    </source>
</evidence>
<name>A0AA40BTS8_9PEZI</name>
<dbReference type="PANTHER" id="PTHR42052">
    <property type="entry name" value="ABM DOMAIN-CONTAINING PROTEIN"/>
    <property type="match status" value="1"/>
</dbReference>
<gene>
    <name evidence="1" type="ORF">B0T14DRAFT_569444</name>
</gene>
<accession>A0AA40BTS8</accession>
<comment type="caution">
    <text evidence="1">The sequence shown here is derived from an EMBL/GenBank/DDBJ whole genome shotgun (WGS) entry which is preliminary data.</text>
</comment>
<dbReference type="PANTHER" id="PTHR42052:SF1">
    <property type="entry name" value="ABM DOMAIN-CONTAINING PROTEIN"/>
    <property type="match status" value="1"/>
</dbReference>
<reference evidence="1" key="1">
    <citation type="submission" date="2023-06" db="EMBL/GenBank/DDBJ databases">
        <title>Genome-scale phylogeny and comparative genomics of the fungal order Sordariales.</title>
        <authorList>
            <consortium name="Lawrence Berkeley National Laboratory"/>
            <person name="Hensen N."/>
            <person name="Bonometti L."/>
            <person name="Westerberg I."/>
            <person name="Brannstrom I.O."/>
            <person name="Guillou S."/>
            <person name="Cros-Aarteil S."/>
            <person name="Calhoun S."/>
            <person name="Haridas S."/>
            <person name="Kuo A."/>
            <person name="Mondo S."/>
            <person name="Pangilinan J."/>
            <person name="Riley R."/>
            <person name="Labutti K."/>
            <person name="Andreopoulos B."/>
            <person name="Lipzen A."/>
            <person name="Chen C."/>
            <person name="Yanf M."/>
            <person name="Daum C."/>
            <person name="Ng V."/>
            <person name="Clum A."/>
            <person name="Steindorff A."/>
            <person name="Ohm R."/>
            <person name="Martin F."/>
            <person name="Silar P."/>
            <person name="Natvig D."/>
            <person name="Lalanne C."/>
            <person name="Gautier V."/>
            <person name="Ament-Velasquez S.L."/>
            <person name="Kruys A."/>
            <person name="Hutchinson M.I."/>
            <person name="Powell A.J."/>
            <person name="Barry K."/>
            <person name="Miller A.N."/>
            <person name="Grigoriev I.V."/>
            <person name="Debuchy R."/>
            <person name="Gladieux P."/>
            <person name="Thoren M.H."/>
            <person name="Johannesson H."/>
        </authorList>
    </citation>
    <scope>NUCLEOTIDE SEQUENCE</scope>
    <source>
        <strain evidence="1">CBS 606.72</strain>
    </source>
</reference>
<organism evidence="1 2">
    <name type="scientific">Immersiella caudata</name>
    <dbReference type="NCBI Taxonomy" id="314043"/>
    <lineage>
        <taxon>Eukaryota</taxon>
        <taxon>Fungi</taxon>
        <taxon>Dikarya</taxon>
        <taxon>Ascomycota</taxon>
        <taxon>Pezizomycotina</taxon>
        <taxon>Sordariomycetes</taxon>
        <taxon>Sordariomycetidae</taxon>
        <taxon>Sordariales</taxon>
        <taxon>Lasiosphaeriaceae</taxon>
        <taxon>Immersiella</taxon>
    </lineage>
</organism>
<dbReference type="Gene3D" id="3.30.70.100">
    <property type="match status" value="1"/>
</dbReference>
<dbReference type="Proteomes" id="UP001175000">
    <property type="component" value="Unassembled WGS sequence"/>
</dbReference>
<sequence>MTVTEIATLRLCIDEIDQDFKDVFKRALDIQNDWHIANFPHLPTTLVGRASHCLQQVEDPRIILITANWDAYISSNPSDTVLLHVEGAIFGTEAAKPSQGSVSWLESADISVERFFVDARKKERFLGKVSVAKAAVERIAAPYVVRDSWRVDIKHKTLLECVLVIGWESAEKHQEFSQCPGFQCLTELKQVAQGSDTKHYKILL</sequence>
<dbReference type="EMBL" id="JAULSU010000006">
    <property type="protein sequence ID" value="KAK0613386.1"/>
    <property type="molecule type" value="Genomic_DNA"/>
</dbReference>
<protein>
    <submittedName>
        <fullName evidence="1">Uncharacterized protein</fullName>
    </submittedName>
</protein>
<dbReference type="AlphaFoldDB" id="A0AA40BTS8"/>
<keyword evidence="2" id="KW-1185">Reference proteome</keyword>